<dbReference type="EMBL" id="CP009285">
    <property type="protein sequence ID" value="AIQ58059.1"/>
    <property type="molecule type" value="Genomic_DNA"/>
</dbReference>
<accession>A0A089MNF3</accession>
<evidence type="ECO:0000313" key="8">
    <source>
        <dbReference type="Proteomes" id="UP000029518"/>
    </source>
</evidence>
<dbReference type="PANTHER" id="PTHR24567">
    <property type="entry name" value="CRP FAMILY TRANSCRIPTIONAL REGULATORY PROTEIN"/>
    <property type="match status" value="1"/>
</dbReference>
<evidence type="ECO:0000256" key="4">
    <source>
        <dbReference type="ARBA" id="ARBA00023163"/>
    </source>
</evidence>
<dbReference type="PROSITE" id="PS51063">
    <property type="entry name" value="HTH_CRP_2"/>
    <property type="match status" value="1"/>
</dbReference>
<reference evidence="7" key="1">
    <citation type="submission" date="2014-08" db="EMBL/GenBank/DDBJ databases">
        <title>Comparative genomics of the Paenibacillus odorifer group.</title>
        <authorList>
            <person name="den Bakker H.C."/>
            <person name="Tsai Y.-C.Y.-C."/>
            <person name="Martin N."/>
            <person name="Korlach J."/>
            <person name="Wiedmann M."/>
        </authorList>
    </citation>
    <scope>NUCLEOTIDE SEQUENCE [LARGE SCALE GENOMIC DNA]</scope>
    <source>
        <strain evidence="7">DSM 13188</strain>
    </source>
</reference>
<keyword evidence="3" id="KW-0010">Activator</keyword>
<keyword evidence="4" id="KW-0804">Transcription</keyword>
<dbReference type="GO" id="GO:0003677">
    <property type="term" value="F:DNA binding"/>
    <property type="evidence" value="ECO:0007669"/>
    <property type="project" value="UniProtKB-KW"/>
</dbReference>
<dbReference type="InterPro" id="IPR050397">
    <property type="entry name" value="Env_Response_Regulators"/>
</dbReference>
<dbReference type="KEGG" id="pbd:PBOR_14815"/>
<dbReference type="InterPro" id="IPR036388">
    <property type="entry name" value="WH-like_DNA-bd_sf"/>
</dbReference>
<organism evidence="7 8">
    <name type="scientific">Paenibacillus borealis</name>
    <dbReference type="NCBI Taxonomy" id="160799"/>
    <lineage>
        <taxon>Bacteria</taxon>
        <taxon>Bacillati</taxon>
        <taxon>Bacillota</taxon>
        <taxon>Bacilli</taxon>
        <taxon>Bacillales</taxon>
        <taxon>Paenibacillaceae</taxon>
        <taxon>Paenibacillus</taxon>
    </lineage>
</organism>
<dbReference type="CDD" id="cd00038">
    <property type="entry name" value="CAP_ED"/>
    <property type="match status" value="1"/>
</dbReference>
<evidence type="ECO:0000256" key="3">
    <source>
        <dbReference type="ARBA" id="ARBA00023159"/>
    </source>
</evidence>
<dbReference type="InterPro" id="IPR012318">
    <property type="entry name" value="HTH_CRP"/>
</dbReference>
<dbReference type="InterPro" id="IPR036390">
    <property type="entry name" value="WH_DNA-bd_sf"/>
</dbReference>
<dbReference type="AlphaFoldDB" id="A0A089MNF3"/>
<sequence>MYSIVNPEAVRSLAEQNNLTAMFSSGAIAQMELRRYNDGDAVCSVGDRLESMFILVQGKLKIHTLLPNGKSMLVRFARPMSVIGDVELLRQYPVKNEVVSVGDSLLLVAGRKLLLKEFEDNTALLRFLVGELSHKLYTLGQTSAMNVLYPVENRFASYLMSLFSDNTGAQRVEEIRTSSLTETADLLGTSYRHLNRVVRRLIEEGIIERRRGRLIVLDEERLAMLANGNLYE</sequence>
<feature type="domain" description="Cyclic nucleotide-binding" evidence="5">
    <location>
        <begin position="31"/>
        <end position="135"/>
    </location>
</feature>
<proteinExistence type="predicted"/>
<evidence type="ECO:0000313" key="7">
    <source>
        <dbReference type="EMBL" id="AIQ58059.1"/>
    </source>
</evidence>
<dbReference type="OrthoDB" id="581021at2"/>
<dbReference type="SMART" id="SM00100">
    <property type="entry name" value="cNMP"/>
    <property type="match status" value="1"/>
</dbReference>
<dbReference type="SUPFAM" id="SSF46785">
    <property type="entry name" value="Winged helix' DNA-binding domain"/>
    <property type="match status" value="1"/>
</dbReference>
<keyword evidence="2" id="KW-0238">DNA-binding</keyword>
<protein>
    <recommendedName>
        <fullName evidence="9">Transcriptional regulator</fullName>
    </recommendedName>
</protein>
<dbReference type="RefSeq" id="WP_042212628.1">
    <property type="nucleotide sequence ID" value="NZ_CP009285.1"/>
</dbReference>
<keyword evidence="8" id="KW-1185">Reference proteome</keyword>
<dbReference type="PANTHER" id="PTHR24567:SF26">
    <property type="entry name" value="REGULATORY PROTEIN YEIL"/>
    <property type="match status" value="1"/>
</dbReference>
<dbReference type="Gene3D" id="2.60.120.10">
    <property type="entry name" value="Jelly Rolls"/>
    <property type="match status" value="1"/>
</dbReference>
<dbReference type="InterPro" id="IPR000595">
    <property type="entry name" value="cNMP-bd_dom"/>
</dbReference>
<keyword evidence="1" id="KW-0805">Transcription regulation</keyword>
<dbReference type="SUPFAM" id="SSF51206">
    <property type="entry name" value="cAMP-binding domain-like"/>
    <property type="match status" value="1"/>
</dbReference>
<gene>
    <name evidence="7" type="ORF">PBOR_14815</name>
</gene>
<dbReference type="GO" id="GO:0005829">
    <property type="term" value="C:cytosol"/>
    <property type="evidence" value="ECO:0007669"/>
    <property type="project" value="TreeGrafter"/>
</dbReference>
<dbReference type="InterPro" id="IPR014710">
    <property type="entry name" value="RmlC-like_jellyroll"/>
</dbReference>
<dbReference type="GO" id="GO:0003700">
    <property type="term" value="F:DNA-binding transcription factor activity"/>
    <property type="evidence" value="ECO:0007669"/>
    <property type="project" value="TreeGrafter"/>
</dbReference>
<dbReference type="Pfam" id="PF00027">
    <property type="entry name" value="cNMP_binding"/>
    <property type="match status" value="1"/>
</dbReference>
<evidence type="ECO:0000259" key="5">
    <source>
        <dbReference type="PROSITE" id="PS50042"/>
    </source>
</evidence>
<name>A0A089MNF3_PAEBO</name>
<evidence type="ECO:0000259" key="6">
    <source>
        <dbReference type="PROSITE" id="PS51063"/>
    </source>
</evidence>
<evidence type="ECO:0000256" key="1">
    <source>
        <dbReference type="ARBA" id="ARBA00023015"/>
    </source>
</evidence>
<evidence type="ECO:0000256" key="2">
    <source>
        <dbReference type="ARBA" id="ARBA00023125"/>
    </source>
</evidence>
<dbReference type="Pfam" id="PF13545">
    <property type="entry name" value="HTH_Crp_2"/>
    <property type="match status" value="1"/>
</dbReference>
<dbReference type="InterPro" id="IPR018490">
    <property type="entry name" value="cNMP-bd_dom_sf"/>
</dbReference>
<dbReference type="Gene3D" id="1.10.10.10">
    <property type="entry name" value="Winged helix-like DNA-binding domain superfamily/Winged helix DNA-binding domain"/>
    <property type="match status" value="1"/>
</dbReference>
<feature type="domain" description="HTH crp-type" evidence="6">
    <location>
        <begin position="149"/>
        <end position="220"/>
    </location>
</feature>
<evidence type="ECO:0008006" key="9">
    <source>
        <dbReference type="Google" id="ProtNLM"/>
    </source>
</evidence>
<dbReference type="Proteomes" id="UP000029518">
    <property type="component" value="Chromosome"/>
</dbReference>
<dbReference type="PROSITE" id="PS50042">
    <property type="entry name" value="CNMP_BINDING_3"/>
    <property type="match status" value="1"/>
</dbReference>
<dbReference type="HOGENOM" id="CLU_075053_11_0_9"/>